<sequence length="266" mass="29273">MRLPELHATTSGESGPRVAFCHGLFGQGRNWTQVAKGLSDISRPTLLDMPDHGRSPWTDEFTYTGAARMVGETLRSIDADEPWIVVGHSMGGKIAMLLALLEPELVDRLAVVDISPAATSSFTEFETYIAGMQAMDLDAIATRADADKALAPAAPDPGVRAFLLQNLRREGSGWRWQPNLEVIGRDIATIGGWPADEIAGLPPFDQPVLWLSGERSQYVTDDNLAEMRRLFPRMRHVVVKGAGHWVHSEQPEVTIESLRALVLSRR</sequence>
<evidence type="ECO:0000256" key="1">
    <source>
        <dbReference type="ARBA" id="ARBA00022801"/>
    </source>
</evidence>
<dbReference type="PANTHER" id="PTHR46118:SF4">
    <property type="entry name" value="PROTEIN ABHD11"/>
    <property type="match status" value="1"/>
</dbReference>
<proteinExistence type="predicted"/>
<reference evidence="3 4" key="1">
    <citation type="submission" date="2022-09" db="EMBL/GenBank/DDBJ databases">
        <title>Complete genome sequence of Janibacter terrae strain COS04-44, PCL-degrading bacteria isolated from oil spilled coast.</title>
        <authorList>
            <person name="Park H."/>
            <person name="Kim J.Y."/>
            <person name="An S.H."/>
            <person name="Lee C.M."/>
            <person name="Weon H.-Y."/>
        </authorList>
    </citation>
    <scope>NUCLEOTIDE SEQUENCE [LARGE SCALE GENOMIC DNA]</scope>
    <source>
        <strain evidence="3 4">COS04-44</strain>
    </source>
</reference>
<keyword evidence="4" id="KW-1185">Reference proteome</keyword>
<dbReference type="Pfam" id="PF00561">
    <property type="entry name" value="Abhydrolase_1"/>
    <property type="match status" value="1"/>
</dbReference>
<dbReference type="GO" id="GO:0016787">
    <property type="term" value="F:hydrolase activity"/>
    <property type="evidence" value="ECO:0007669"/>
    <property type="project" value="UniProtKB-KW"/>
</dbReference>
<dbReference type="PANTHER" id="PTHR46118">
    <property type="entry name" value="PROTEIN ABHD11"/>
    <property type="match status" value="1"/>
</dbReference>
<evidence type="ECO:0000313" key="4">
    <source>
        <dbReference type="Proteomes" id="UP001381003"/>
    </source>
</evidence>
<dbReference type="InterPro" id="IPR000073">
    <property type="entry name" value="AB_hydrolase_1"/>
</dbReference>
<protein>
    <submittedName>
        <fullName evidence="3">Alpha/beta fold hydrolase</fullName>
    </submittedName>
</protein>
<dbReference type="RefSeq" id="WP_068325508.1">
    <property type="nucleotide sequence ID" value="NZ_CP104874.1"/>
</dbReference>
<dbReference type="SUPFAM" id="SSF53474">
    <property type="entry name" value="alpha/beta-Hydrolases"/>
    <property type="match status" value="1"/>
</dbReference>
<feature type="domain" description="AB hydrolase-1" evidence="2">
    <location>
        <begin position="16"/>
        <end position="250"/>
    </location>
</feature>
<organism evidence="3 4">
    <name type="scientific">Janibacter terrae</name>
    <dbReference type="NCBI Taxonomy" id="103817"/>
    <lineage>
        <taxon>Bacteria</taxon>
        <taxon>Bacillati</taxon>
        <taxon>Actinomycetota</taxon>
        <taxon>Actinomycetes</taxon>
        <taxon>Micrococcales</taxon>
        <taxon>Intrasporangiaceae</taxon>
        <taxon>Janibacter</taxon>
    </lineage>
</organism>
<dbReference type="EMBL" id="CP104874">
    <property type="protein sequence ID" value="WWF06877.1"/>
    <property type="molecule type" value="Genomic_DNA"/>
</dbReference>
<keyword evidence="1 3" id="KW-0378">Hydrolase</keyword>
<evidence type="ECO:0000259" key="2">
    <source>
        <dbReference type="Pfam" id="PF00561"/>
    </source>
</evidence>
<name>A0ABZ2FHP5_9MICO</name>
<dbReference type="InterPro" id="IPR029058">
    <property type="entry name" value="AB_hydrolase_fold"/>
</dbReference>
<dbReference type="Proteomes" id="UP001381003">
    <property type="component" value="Chromosome"/>
</dbReference>
<dbReference type="Gene3D" id="3.40.50.1820">
    <property type="entry name" value="alpha/beta hydrolase"/>
    <property type="match status" value="1"/>
</dbReference>
<evidence type="ECO:0000313" key="3">
    <source>
        <dbReference type="EMBL" id="WWF06877.1"/>
    </source>
</evidence>
<accession>A0ABZ2FHP5</accession>
<gene>
    <name evidence="3" type="ORF">N5P18_01015</name>
</gene>